<organism evidence="1 2">
    <name type="scientific">Colocasia esculenta</name>
    <name type="common">Wild taro</name>
    <name type="synonym">Arum esculentum</name>
    <dbReference type="NCBI Taxonomy" id="4460"/>
    <lineage>
        <taxon>Eukaryota</taxon>
        <taxon>Viridiplantae</taxon>
        <taxon>Streptophyta</taxon>
        <taxon>Embryophyta</taxon>
        <taxon>Tracheophyta</taxon>
        <taxon>Spermatophyta</taxon>
        <taxon>Magnoliopsida</taxon>
        <taxon>Liliopsida</taxon>
        <taxon>Araceae</taxon>
        <taxon>Aroideae</taxon>
        <taxon>Colocasieae</taxon>
        <taxon>Colocasia</taxon>
    </lineage>
</organism>
<accession>A0A843TJD5</accession>
<evidence type="ECO:0000313" key="2">
    <source>
        <dbReference type="Proteomes" id="UP000652761"/>
    </source>
</evidence>
<name>A0A843TJD5_COLES</name>
<evidence type="ECO:0000313" key="1">
    <source>
        <dbReference type="EMBL" id="MQL68709.1"/>
    </source>
</evidence>
<gene>
    <name evidence="1" type="ORF">Taro_000987</name>
</gene>
<dbReference type="EMBL" id="NMUH01000020">
    <property type="protein sequence ID" value="MQL68709.1"/>
    <property type="molecule type" value="Genomic_DNA"/>
</dbReference>
<comment type="caution">
    <text evidence="1">The sequence shown here is derived from an EMBL/GenBank/DDBJ whole genome shotgun (WGS) entry which is preliminary data.</text>
</comment>
<sequence length="145" mass="15986">MMSFGTVPGCRQQKKWLSTDAHRDQVDLGLVEVDLVEVGLEEGVLEEFHLEALSLVDLLQIQHLQELHLSTDVDRLEKGRRLAFRETVPCVDLSTGDLSMSTGTPCQEPVCSVCADLSTGISGAVDRYTLPVPYKICLCRAVDRA</sequence>
<proteinExistence type="predicted"/>
<dbReference type="Proteomes" id="UP000652761">
    <property type="component" value="Unassembled WGS sequence"/>
</dbReference>
<protein>
    <submittedName>
        <fullName evidence="1">Uncharacterized protein</fullName>
    </submittedName>
</protein>
<keyword evidence="2" id="KW-1185">Reference proteome</keyword>
<reference evidence="1" key="1">
    <citation type="submission" date="2017-07" db="EMBL/GenBank/DDBJ databases">
        <title>Taro Niue Genome Assembly and Annotation.</title>
        <authorList>
            <person name="Atibalentja N."/>
            <person name="Keating K."/>
            <person name="Fields C.J."/>
        </authorList>
    </citation>
    <scope>NUCLEOTIDE SEQUENCE</scope>
    <source>
        <strain evidence="1">Niue_2</strain>
        <tissue evidence="1">Leaf</tissue>
    </source>
</reference>
<dbReference type="AlphaFoldDB" id="A0A843TJD5"/>